<dbReference type="PANTHER" id="PTHR43415:SF3">
    <property type="entry name" value="GNAT-FAMILY ACETYLTRANSFERASE"/>
    <property type="match status" value="1"/>
</dbReference>
<reference evidence="2" key="1">
    <citation type="journal article" date="2014" name="Front. Microbiol.">
        <title>High frequency of phylogenetically diverse reductive dehalogenase-homologous genes in deep subseafloor sedimentary metagenomes.</title>
        <authorList>
            <person name="Kawai M."/>
            <person name="Futagami T."/>
            <person name="Toyoda A."/>
            <person name="Takaki Y."/>
            <person name="Nishi S."/>
            <person name="Hori S."/>
            <person name="Arai W."/>
            <person name="Tsubouchi T."/>
            <person name="Morono Y."/>
            <person name="Uchiyama I."/>
            <person name="Ito T."/>
            <person name="Fujiyama A."/>
            <person name="Inagaki F."/>
            <person name="Takami H."/>
        </authorList>
    </citation>
    <scope>NUCLEOTIDE SEQUENCE</scope>
    <source>
        <strain evidence="2">Expedition CK06-06</strain>
    </source>
</reference>
<dbReference type="PANTHER" id="PTHR43415">
    <property type="entry name" value="SPERMIDINE N(1)-ACETYLTRANSFERASE"/>
    <property type="match status" value="1"/>
</dbReference>
<proteinExistence type="predicted"/>
<dbReference type="GO" id="GO:0016747">
    <property type="term" value="F:acyltransferase activity, transferring groups other than amino-acyl groups"/>
    <property type="evidence" value="ECO:0007669"/>
    <property type="project" value="InterPro"/>
</dbReference>
<organism evidence="2">
    <name type="scientific">marine sediment metagenome</name>
    <dbReference type="NCBI Taxonomy" id="412755"/>
    <lineage>
        <taxon>unclassified sequences</taxon>
        <taxon>metagenomes</taxon>
        <taxon>ecological metagenomes</taxon>
    </lineage>
</organism>
<dbReference type="AlphaFoldDB" id="X1FQX1"/>
<sequence length="145" mass="16266">MITGGKVNLFTREQADLMREAIWNSDEELNTLDPMVGKIVNYLTFAIKTLDGKHIGVCGVYNFDARDGQIGIRIGDKNYWGKGYGTDAISALVNYCLTTLGIARIWLKVLPTNARAIRCYEKSGFTKCGKVVYDGIEFVTMEIRR</sequence>
<dbReference type="Gene3D" id="3.40.630.30">
    <property type="match status" value="1"/>
</dbReference>
<gene>
    <name evidence="2" type="ORF">S03H2_09339</name>
</gene>
<evidence type="ECO:0000313" key="2">
    <source>
        <dbReference type="EMBL" id="GAH23153.1"/>
    </source>
</evidence>
<dbReference type="InterPro" id="IPR000182">
    <property type="entry name" value="GNAT_dom"/>
</dbReference>
<dbReference type="PROSITE" id="PS51186">
    <property type="entry name" value="GNAT"/>
    <property type="match status" value="1"/>
</dbReference>
<dbReference type="SUPFAM" id="SSF55729">
    <property type="entry name" value="Acyl-CoA N-acyltransferases (Nat)"/>
    <property type="match status" value="1"/>
</dbReference>
<name>X1FQX1_9ZZZZ</name>
<dbReference type="EMBL" id="BARU01004720">
    <property type="protein sequence ID" value="GAH23153.1"/>
    <property type="molecule type" value="Genomic_DNA"/>
</dbReference>
<dbReference type="CDD" id="cd04301">
    <property type="entry name" value="NAT_SF"/>
    <property type="match status" value="1"/>
</dbReference>
<dbReference type="Pfam" id="PF13302">
    <property type="entry name" value="Acetyltransf_3"/>
    <property type="match status" value="1"/>
</dbReference>
<protein>
    <recommendedName>
        <fullName evidence="1">N-acetyltransferase domain-containing protein</fullName>
    </recommendedName>
</protein>
<feature type="domain" description="N-acetyltransferase" evidence="1">
    <location>
        <begin position="7"/>
        <end position="145"/>
    </location>
</feature>
<comment type="caution">
    <text evidence="2">The sequence shown here is derived from an EMBL/GenBank/DDBJ whole genome shotgun (WGS) entry which is preliminary data.</text>
</comment>
<accession>X1FQX1</accession>
<dbReference type="InterPro" id="IPR016181">
    <property type="entry name" value="Acyl_CoA_acyltransferase"/>
</dbReference>
<evidence type="ECO:0000259" key="1">
    <source>
        <dbReference type="PROSITE" id="PS51186"/>
    </source>
</evidence>